<dbReference type="Proteomes" id="UP000270261">
    <property type="component" value="Unassembled WGS sequence"/>
</dbReference>
<dbReference type="OrthoDB" id="9810941at2"/>
<evidence type="ECO:0000256" key="1">
    <source>
        <dbReference type="ARBA" id="ARBA00004141"/>
    </source>
</evidence>
<feature type="transmembrane region" description="Helical" evidence="5">
    <location>
        <begin position="207"/>
        <end position="231"/>
    </location>
</feature>
<feature type="transmembrane region" description="Helical" evidence="5">
    <location>
        <begin position="118"/>
        <end position="139"/>
    </location>
</feature>
<dbReference type="RefSeq" id="WP_125095334.1">
    <property type="nucleotide sequence ID" value="NZ_RRUE01000001.1"/>
</dbReference>
<reference evidence="7 8" key="1">
    <citation type="submission" date="2018-11" db="EMBL/GenBank/DDBJ databases">
        <title>Genome sequencing of Lautropia sp. KCOM 2505 (= ChDC F240).</title>
        <authorList>
            <person name="Kook J.-K."/>
            <person name="Park S.-N."/>
            <person name="Lim Y.K."/>
        </authorList>
    </citation>
    <scope>NUCLEOTIDE SEQUENCE [LARGE SCALE GENOMIC DNA]</scope>
    <source>
        <strain evidence="7 8">KCOM 2505</strain>
    </source>
</reference>
<gene>
    <name evidence="7" type="ORF">EHV23_07260</name>
</gene>
<dbReference type="PANTHER" id="PTHR23514:SF13">
    <property type="entry name" value="INNER MEMBRANE PROTEIN YBJJ"/>
    <property type="match status" value="1"/>
</dbReference>
<feature type="transmembrane region" description="Helical" evidence="5">
    <location>
        <begin position="309"/>
        <end position="330"/>
    </location>
</feature>
<feature type="transmembrane region" description="Helical" evidence="5">
    <location>
        <begin position="176"/>
        <end position="195"/>
    </location>
</feature>
<evidence type="ECO:0000256" key="3">
    <source>
        <dbReference type="ARBA" id="ARBA00022989"/>
    </source>
</evidence>
<feature type="transmembrane region" description="Helical" evidence="5">
    <location>
        <begin position="61"/>
        <end position="82"/>
    </location>
</feature>
<protein>
    <submittedName>
        <fullName evidence="7">MFS transporter</fullName>
    </submittedName>
</protein>
<dbReference type="GO" id="GO:0022857">
    <property type="term" value="F:transmembrane transporter activity"/>
    <property type="evidence" value="ECO:0007669"/>
    <property type="project" value="InterPro"/>
</dbReference>
<dbReference type="PANTHER" id="PTHR23514">
    <property type="entry name" value="BYPASS OF STOP CODON PROTEIN 6"/>
    <property type="match status" value="1"/>
</dbReference>
<dbReference type="GO" id="GO:0016020">
    <property type="term" value="C:membrane"/>
    <property type="evidence" value="ECO:0007669"/>
    <property type="project" value="UniProtKB-SubCell"/>
</dbReference>
<dbReference type="PROSITE" id="PS50850">
    <property type="entry name" value="MFS"/>
    <property type="match status" value="1"/>
</dbReference>
<proteinExistence type="predicted"/>
<evidence type="ECO:0000256" key="5">
    <source>
        <dbReference type="SAM" id="Phobius"/>
    </source>
</evidence>
<feature type="transmembrane region" description="Helical" evidence="5">
    <location>
        <begin position="251"/>
        <end position="272"/>
    </location>
</feature>
<keyword evidence="3 5" id="KW-1133">Transmembrane helix</keyword>
<feature type="transmembrane region" description="Helical" evidence="5">
    <location>
        <begin position="89"/>
        <end position="112"/>
    </location>
</feature>
<dbReference type="EMBL" id="RRUE01000001">
    <property type="protein sequence ID" value="RRN45908.1"/>
    <property type="molecule type" value="Genomic_DNA"/>
</dbReference>
<organism evidence="7 8">
    <name type="scientific">Lautropia dentalis</name>
    <dbReference type="NCBI Taxonomy" id="2490857"/>
    <lineage>
        <taxon>Bacteria</taxon>
        <taxon>Pseudomonadati</taxon>
        <taxon>Pseudomonadota</taxon>
        <taxon>Betaproteobacteria</taxon>
        <taxon>Burkholderiales</taxon>
        <taxon>Burkholderiaceae</taxon>
        <taxon>Lautropia</taxon>
    </lineage>
</organism>
<evidence type="ECO:0000259" key="6">
    <source>
        <dbReference type="PROSITE" id="PS50850"/>
    </source>
</evidence>
<feature type="transmembrane region" description="Helical" evidence="5">
    <location>
        <begin position="369"/>
        <end position="390"/>
    </location>
</feature>
<keyword evidence="8" id="KW-1185">Reference proteome</keyword>
<evidence type="ECO:0000256" key="2">
    <source>
        <dbReference type="ARBA" id="ARBA00022692"/>
    </source>
</evidence>
<keyword evidence="2 5" id="KW-0812">Transmembrane</keyword>
<dbReference type="Gene3D" id="1.20.1250.20">
    <property type="entry name" value="MFS general substrate transporter like domains"/>
    <property type="match status" value="2"/>
</dbReference>
<sequence length="392" mass="40042">MNASPPAHSSVRSSSHPLAAGRPYENATRMIFLLSGLAVAAWASLVPSAKAATGVNEAQLGLVLLCLGIGSILAMPVGGALATRFGCRAVLGISGLVLCGCLPVLAVVSSVAALAATLFVFGAMLGTFDCVMNIQAVIVERDSNRPLMSGFHGFYSLGGLLGAAATSSIMELGVSPLPSVTMIGALGLLLMLASWRHMLPWSNPSEGGPAFALPRGIVLFLGVLCFTVFLVEGSMMDWSAVFLTERHGMSLAQAGYGFAAFSLAMTFGRLTGDRIVARAGRQRVVMVGGTLAVLGILLATWGASWPLALVGYALVGLGSSNIVPVLFTAVGRQTSMPQSVALPAMTTMGYAGVLAGPAGIGFIAHHTSLGAAFVLVAAMMAGVAISGKYLKV</sequence>
<comment type="caution">
    <text evidence="7">The sequence shown here is derived from an EMBL/GenBank/DDBJ whole genome shotgun (WGS) entry which is preliminary data.</text>
</comment>
<dbReference type="InterPro" id="IPR020846">
    <property type="entry name" value="MFS_dom"/>
</dbReference>
<evidence type="ECO:0000313" key="7">
    <source>
        <dbReference type="EMBL" id="RRN45908.1"/>
    </source>
</evidence>
<evidence type="ECO:0000256" key="4">
    <source>
        <dbReference type="ARBA" id="ARBA00023136"/>
    </source>
</evidence>
<evidence type="ECO:0000313" key="8">
    <source>
        <dbReference type="Proteomes" id="UP000270261"/>
    </source>
</evidence>
<dbReference type="Pfam" id="PF07690">
    <property type="entry name" value="MFS_1"/>
    <property type="match status" value="1"/>
</dbReference>
<dbReference type="InterPro" id="IPR036259">
    <property type="entry name" value="MFS_trans_sf"/>
</dbReference>
<feature type="transmembrane region" description="Helical" evidence="5">
    <location>
        <begin position="151"/>
        <end position="170"/>
    </location>
</feature>
<feature type="domain" description="Major facilitator superfamily (MFS) profile" evidence="6">
    <location>
        <begin position="218"/>
        <end position="392"/>
    </location>
</feature>
<keyword evidence="4 5" id="KW-0472">Membrane</keyword>
<dbReference type="AlphaFoldDB" id="A0A3R8NU63"/>
<name>A0A3R8NU63_9BURK</name>
<dbReference type="SUPFAM" id="SSF103473">
    <property type="entry name" value="MFS general substrate transporter"/>
    <property type="match status" value="1"/>
</dbReference>
<feature type="transmembrane region" description="Helical" evidence="5">
    <location>
        <begin position="284"/>
        <end position="303"/>
    </location>
</feature>
<dbReference type="InterPro" id="IPR011701">
    <property type="entry name" value="MFS"/>
</dbReference>
<feature type="transmembrane region" description="Helical" evidence="5">
    <location>
        <begin position="342"/>
        <end position="363"/>
    </location>
</feature>
<dbReference type="InterPro" id="IPR051788">
    <property type="entry name" value="MFS_Transporter"/>
</dbReference>
<accession>A0A3R8NU63</accession>
<comment type="subcellular location">
    <subcellularLocation>
        <location evidence="1">Membrane</location>
        <topology evidence="1">Multi-pass membrane protein</topology>
    </subcellularLocation>
</comment>
<dbReference type="CDD" id="cd17393">
    <property type="entry name" value="MFS_MosC_like"/>
    <property type="match status" value="1"/>
</dbReference>